<dbReference type="SUPFAM" id="SSF53335">
    <property type="entry name" value="S-adenosyl-L-methionine-dependent methyltransferases"/>
    <property type="match status" value="1"/>
</dbReference>
<dbReference type="InterPro" id="IPR041698">
    <property type="entry name" value="Methyltransf_25"/>
</dbReference>
<dbReference type="GO" id="GO:0008168">
    <property type="term" value="F:methyltransferase activity"/>
    <property type="evidence" value="ECO:0007669"/>
    <property type="project" value="UniProtKB-KW"/>
</dbReference>
<sequence length="357" mass="39838">MIDIEDRLTLDEQSAVDFILTLRKRWADTVYPTMVEEYQAGGAPEESVEAAAERLRDLELYPWYSHMERVQQKMLWKTAADAVISRRESLLAQYEEGGNAAGTLTLDASLELPTWYTDYDIHVQPGSFFSDDLSAYVYEFGARIVMLRDNDGYKFHRLFTETALPETAAATRVVDLGCGFGKSTRPLALRYPGAEVIGIDLAAPGLRLAHAEAEAEGVKIDYRQADARATGLEEASCDVVTGTMTLHEMPSEAVKETIAEAARVLKPGGTMAFLEFQPTGDPFRDATIFEHAERNNEPFFHDLFGTDLLAACREAGLVEPSWTPFDERANGMSPQGWGERREWHFPWAVLSAKKPEA</sequence>
<dbReference type="PANTHER" id="PTHR42912:SF93">
    <property type="entry name" value="N6-ADENOSINE-METHYLTRANSFERASE TMT1A"/>
    <property type="match status" value="1"/>
</dbReference>
<dbReference type="GO" id="GO:0032259">
    <property type="term" value="P:methylation"/>
    <property type="evidence" value="ECO:0007669"/>
    <property type="project" value="UniProtKB-KW"/>
</dbReference>
<organism evidence="2 3">
    <name type="scientific">Actinocorallia herbida</name>
    <dbReference type="NCBI Taxonomy" id="58109"/>
    <lineage>
        <taxon>Bacteria</taxon>
        <taxon>Bacillati</taxon>
        <taxon>Actinomycetota</taxon>
        <taxon>Actinomycetes</taxon>
        <taxon>Streptosporangiales</taxon>
        <taxon>Thermomonosporaceae</taxon>
        <taxon>Actinocorallia</taxon>
    </lineage>
</organism>
<dbReference type="Gene3D" id="3.40.50.150">
    <property type="entry name" value="Vaccinia Virus protein VP39"/>
    <property type="match status" value="1"/>
</dbReference>
<comment type="caution">
    <text evidence="2">The sequence shown here is derived from an EMBL/GenBank/DDBJ whole genome shotgun (WGS) entry which is preliminary data.</text>
</comment>
<keyword evidence="3" id="KW-1185">Reference proteome</keyword>
<name>A0A3N1D472_9ACTN</name>
<reference evidence="2 3" key="1">
    <citation type="submission" date="2018-11" db="EMBL/GenBank/DDBJ databases">
        <title>Sequencing the genomes of 1000 actinobacteria strains.</title>
        <authorList>
            <person name="Klenk H.-P."/>
        </authorList>
    </citation>
    <scope>NUCLEOTIDE SEQUENCE [LARGE SCALE GENOMIC DNA]</scope>
    <source>
        <strain evidence="2 3">DSM 44254</strain>
    </source>
</reference>
<protein>
    <submittedName>
        <fullName evidence="2">Methyltransferase family protein</fullName>
    </submittedName>
</protein>
<gene>
    <name evidence="2" type="ORF">EDD29_5949</name>
</gene>
<evidence type="ECO:0000313" key="2">
    <source>
        <dbReference type="EMBL" id="ROO88286.1"/>
    </source>
</evidence>
<dbReference type="PANTHER" id="PTHR42912">
    <property type="entry name" value="METHYLTRANSFERASE"/>
    <property type="match status" value="1"/>
</dbReference>
<dbReference type="EMBL" id="RJKE01000001">
    <property type="protein sequence ID" value="ROO88286.1"/>
    <property type="molecule type" value="Genomic_DNA"/>
</dbReference>
<proteinExistence type="predicted"/>
<evidence type="ECO:0000259" key="1">
    <source>
        <dbReference type="Pfam" id="PF13649"/>
    </source>
</evidence>
<keyword evidence="2" id="KW-0489">Methyltransferase</keyword>
<dbReference type="InterPro" id="IPR029063">
    <property type="entry name" value="SAM-dependent_MTases_sf"/>
</dbReference>
<accession>A0A3N1D472</accession>
<dbReference type="Proteomes" id="UP000272400">
    <property type="component" value="Unassembled WGS sequence"/>
</dbReference>
<dbReference type="CDD" id="cd02440">
    <property type="entry name" value="AdoMet_MTases"/>
    <property type="match status" value="1"/>
</dbReference>
<dbReference type="Pfam" id="PF13649">
    <property type="entry name" value="Methyltransf_25"/>
    <property type="match status" value="1"/>
</dbReference>
<dbReference type="AlphaFoldDB" id="A0A3N1D472"/>
<keyword evidence="2" id="KW-0808">Transferase</keyword>
<feature type="domain" description="Methyltransferase" evidence="1">
    <location>
        <begin position="173"/>
        <end position="269"/>
    </location>
</feature>
<dbReference type="OrthoDB" id="653491at2"/>
<dbReference type="InterPro" id="IPR050508">
    <property type="entry name" value="Methyltransf_Superfamily"/>
</dbReference>
<evidence type="ECO:0000313" key="3">
    <source>
        <dbReference type="Proteomes" id="UP000272400"/>
    </source>
</evidence>
<dbReference type="RefSeq" id="WP_123667545.1">
    <property type="nucleotide sequence ID" value="NZ_RJKE01000001.1"/>
</dbReference>